<dbReference type="InterPro" id="IPR050739">
    <property type="entry name" value="MFP"/>
</dbReference>
<dbReference type="PANTHER" id="PTHR30386:SF26">
    <property type="entry name" value="TRANSPORT PROTEIN COMB"/>
    <property type="match status" value="1"/>
</dbReference>
<feature type="region of interest" description="Disordered" evidence="5">
    <location>
        <begin position="1"/>
        <end position="30"/>
    </location>
</feature>
<dbReference type="PRINTS" id="PR01490">
    <property type="entry name" value="RTXTOXIND"/>
</dbReference>
<dbReference type="EMBL" id="CP132932">
    <property type="protein sequence ID" value="XCB27904.1"/>
    <property type="molecule type" value="Genomic_DNA"/>
</dbReference>
<proteinExistence type="predicted"/>
<feature type="domain" description="p-hydroxybenzoic acid efflux pump subunit AaeA-like beta-barrel" evidence="9">
    <location>
        <begin position="323"/>
        <end position="411"/>
    </location>
</feature>
<evidence type="ECO:0000313" key="10">
    <source>
        <dbReference type="EMBL" id="XCB27904.1"/>
    </source>
</evidence>
<gene>
    <name evidence="10" type="ORF">RBB75_06170</name>
</gene>
<evidence type="ECO:0000256" key="5">
    <source>
        <dbReference type="SAM" id="MobiDB-lite"/>
    </source>
</evidence>
<evidence type="ECO:0000259" key="8">
    <source>
        <dbReference type="Pfam" id="PF25917"/>
    </source>
</evidence>
<evidence type="ECO:0000259" key="7">
    <source>
        <dbReference type="Pfam" id="PF25876"/>
    </source>
</evidence>
<sequence length="416" mass="45174">MAVDETKPEQQSETNQGDQNHDDKKQEKTPVSPRAKLLLWAGVAVALAIVIVWWLHSRTYEDTDDAQIDGHLNAVAARVDGTVKAIYVDDNQVVHAGQPLLDLDTADAEAKLTQAQAQYDQALAQLSAQQPNLPITQRSNATDALSYGSEVSAAQAALAGAQNDRDSAVAKLQQAEATNIKNQSDLARYRQLLDREEIAPSDYDQYLATARAQEASVQASRASADSSAKTVDQRRAQLDEQVAKLAQIEQNAPLQLSIKSADIKSQQANVESAKAQLITSKLNLQYCQIVSPVDGIVSERSVELGGRISTGQQLLIVAQTSDLWVTANFKETQMKKMKPGQSVRITVDAFGQTFDGYVEGLPAATGDRTSVLPPENATGNYVKVVQRLPVRIRFKGGQSGLERLRPGMSVTPKVLY</sequence>
<dbReference type="KEGG" id="temp:RBB75_06170"/>
<dbReference type="GO" id="GO:0055085">
    <property type="term" value="P:transmembrane transport"/>
    <property type="evidence" value="ECO:0007669"/>
    <property type="project" value="InterPro"/>
</dbReference>
<reference evidence="10" key="1">
    <citation type="submission" date="2023-08" db="EMBL/GenBank/DDBJ databases">
        <authorList>
            <person name="Messyasz A."/>
            <person name="Mannisto M.K."/>
            <person name="Kerkhof L.J."/>
            <person name="Haggblom M."/>
        </authorList>
    </citation>
    <scope>NUCLEOTIDE SEQUENCE</scope>
    <source>
        <strain evidence="10">M8UP23</strain>
    </source>
</reference>
<dbReference type="InterPro" id="IPR058624">
    <property type="entry name" value="MdtA-like_HH"/>
</dbReference>
<dbReference type="InterPro" id="IPR058625">
    <property type="entry name" value="MdtA-like_BSH"/>
</dbReference>
<dbReference type="SUPFAM" id="SSF111369">
    <property type="entry name" value="HlyD-like secretion proteins"/>
    <property type="match status" value="2"/>
</dbReference>
<evidence type="ECO:0000256" key="4">
    <source>
        <dbReference type="ARBA" id="ARBA00023136"/>
    </source>
</evidence>
<comment type="subcellular location">
    <subcellularLocation>
        <location evidence="1">Membrane</location>
        <topology evidence="1">Single-pass membrane protein</topology>
    </subcellularLocation>
</comment>
<protein>
    <submittedName>
        <fullName evidence="10">HlyD family secretion protein</fullName>
    </submittedName>
</protein>
<keyword evidence="4 6" id="KW-0472">Membrane</keyword>
<organism evidence="10">
    <name type="scientific">Tunturiibacter empetritectus</name>
    <dbReference type="NCBI Taxonomy" id="3069691"/>
    <lineage>
        <taxon>Bacteria</taxon>
        <taxon>Pseudomonadati</taxon>
        <taxon>Acidobacteriota</taxon>
        <taxon>Terriglobia</taxon>
        <taxon>Terriglobales</taxon>
        <taxon>Acidobacteriaceae</taxon>
        <taxon>Tunturiibacter</taxon>
    </lineage>
</organism>
<dbReference type="InterPro" id="IPR058634">
    <property type="entry name" value="AaeA-lik-b-barrel"/>
</dbReference>
<feature type="compositionally biased region" description="Basic and acidic residues" evidence="5">
    <location>
        <begin position="1"/>
        <end position="10"/>
    </location>
</feature>
<dbReference type="Gene3D" id="2.40.30.170">
    <property type="match status" value="1"/>
</dbReference>
<dbReference type="Pfam" id="PF25917">
    <property type="entry name" value="BSH_RND"/>
    <property type="match status" value="1"/>
</dbReference>
<feature type="transmembrane region" description="Helical" evidence="6">
    <location>
        <begin position="37"/>
        <end position="55"/>
    </location>
</feature>
<evidence type="ECO:0000256" key="1">
    <source>
        <dbReference type="ARBA" id="ARBA00004167"/>
    </source>
</evidence>
<name>A0AAU7ZGR5_9BACT</name>
<dbReference type="GO" id="GO:0016020">
    <property type="term" value="C:membrane"/>
    <property type="evidence" value="ECO:0007669"/>
    <property type="project" value="UniProtKB-SubCell"/>
</dbReference>
<feature type="domain" description="Multidrug resistance protein MdtA-like alpha-helical hairpin" evidence="7">
    <location>
        <begin position="166"/>
        <end position="226"/>
    </location>
</feature>
<evidence type="ECO:0000259" key="9">
    <source>
        <dbReference type="Pfam" id="PF25963"/>
    </source>
</evidence>
<dbReference type="PANTHER" id="PTHR30386">
    <property type="entry name" value="MEMBRANE FUSION SUBUNIT OF EMRAB-TOLC MULTIDRUG EFFLUX PUMP"/>
    <property type="match status" value="1"/>
</dbReference>
<evidence type="ECO:0000256" key="2">
    <source>
        <dbReference type="ARBA" id="ARBA00022692"/>
    </source>
</evidence>
<keyword evidence="2 6" id="KW-0812">Transmembrane</keyword>
<dbReference type="Gene3D" id="2.40.50.100">
    <property type="match status" value="1"/>
</dbReference>
<reference evidence="10" key="2">
    <citation type="journal article" date="2024" name="Environ. Microbiol.">
        <title>Genome analysis and description of Tunturibacter gen. nov. expands the diversity of Terriglobia in tundra soils.</title>
        <authorList>
            <person name="Messyasz A."/>
            <person name="Mannisto M.K."/>
            <person name="Kerkhof L.J."/>
            <person name="Haggblom M.M."/>
        </authorList>
    </citation>
    <scope>NUCLEOTIDE SEQUENCE</scope>
    <source>
        <strain evidence="10">M8UP23</strain>
    </source>
</reference>
<dbReference type="Pfam" id="PF25963">
    <property type="entry name" value="Beta-barrel_AAEA"/>
    <property type="match status" value="1"/>
</dbReference>
<evidence type="ECO:0000256" key="3">
    <source>
        <dbReference type="ARBA" id="ARBA00022989"/>
    </source>
</evidence>
<accession>A0AAU7ZGR5</accession>
<dbReference type="Pfam" id="PF25876">
    <property type="entry name" value="HH_MFP_RND"/>
    <property type="match status" value="1"/>
</dbReference>
<keyword evidence="3 6" id="KW-1133">Transmembrane helix</keyword>
<feature type="compositionally biased region" description="Basic and acidic residues" evidence="5">
    <location>
        <begin position="19"/>
        <end position="28"/>
    </location>
</feature>
<feature type="domain" description="Multidrug resistance protein MdtA-like barrel-sandwich hybrid" evidence="8">
    <location>
        <begin position="75"/>
        <end position="317"/>
    </location>
</feature>
<evidence type="ECO:0000256" key="6">
    <source>
        <dbReference type="SAM" id="Phobius"/>
    </source>
</evidence>
<dbReference type="AlphaFoldDB" id="A0AAU7ZGR5"/>
<dbReference type="RefSeq" id="WP_353069902.1">
    <property type="nucleotide sequence ID" value="NZ_CP132932.1"/>
</dbReference>